<evidence type="ECO:0000313" key="3">
    <source>
        <dbReference type="Proteomes" id="UP000695000"/>
    </source>
</evidence>
<keyword evidence="1" id="KW-0175">Coiled coil</keyword>
<name>A0ABM1M4W1_NICVS</name>
<protein>
    <submittedName>
        <fullName evidence="4 5">PHD finger protein 21A isoform X1</fullName>
    </submittedName>
</protein>
<feature type="coiled-coil region" evidence="1">
    <location>
        <begin position="307"/>
        <end position="355"/>
    </location>
</feature>
<organism evidence="3 5">
    <name type="scientific">Nicrophorus vespilloides</name>
    <name type="common">Boreal carrion beetle</name>
    <dbReference type="NCBI Taxonomy" id="110193"/>
    <lineage>
        <taxon>Eukaryota</taxon>
        <taxon>Metazoa</taxon>
        <taxon>Ecdysozoa</taxon>
        <taxon>Arthropoda</taxon>
        <taxon>Hexapoda</taxon>
        <taxon>Insecta</taxon>
        <taxon>Pterygota</taxon>
        <taxon>Neoptera</taxon>
        <taxon>Endopterygota</taxon>
        <taxon>Coleoptera</taxon>
        <taxon>Polyphaga</taxon>
        <taxon>Staphyliniformia</taxon>
        <taxon>Silphidae</taxon>
        <taxon>Nicrophorinae</taxon>
        <taxon>Nicrophorus</taxon>
    </lineage>
</organism>
<reference evidence="4 5" key="1">
    <citation type="submission" date="2025-05" db="UniProtKB">
        <authorList>
            <consortium name="RefSeq"/>
        </authorList>
    </citation>
    <scope>IDENTIFICATION</scope>
    <source>
        <tissue evidence="4 5">Whole Larva</tissue>
    </source>
</reference>
<evidence type="ECO:0000313" key="5">
    <source>
        <dbReference type="RefSeq" id="XP_017769611.1"/>
    </source>
</evidence>
<dbReference type="Proteomes" id="UP000695000">
    <property type="component" value="Unplaced"/>
</dbReference>
<keyword evidence="3" id="KW-1185">Reference proteome</keyword>
<feature type="region of interest" description="Disordered" evidence="2">
    <location>
        <begin position="207"/>
        <end position="244"/>
    </location>
</feature>
<dbReference type="RefSeq" id="XP_017769611.1">
    <property type="nucleotide sequence ID" value="XM_017914122.1"/>
</dbReference>
<dbReference type="PANTHER" id="PTHR24102">
    <property type="entry name" value="PHD FINGER PROTEIN"/>
    <property type="match status" value="1"/>
</dbReference>
<evidence type="ECO:0000256" key="2">
    <source>
        <dbReference type="SAM" id="MobiDB-lite"/>
    </source>
</evidence>
<feature type="compositionally biased region" description="Pro residues" evidence="2">
    <location>
        <begin position="138"/>
        <end position="147"/>
    </location>
</feature>
<dbReference type="InterPro" id="IPR013083">
    <property type="entry name" value="Znf_RING/FYVE/PHD"/>
</dbReference>
<evidence type="ECO:0000313" key="4">
    <source>
        <dbReference type="RefSeq" id="XP_017769610.1"/>
    </source>
</evidence>
<dbReference type="RefSeq" id="XP_017769610.1">
    <property type="nucleotide sequence ID" value="XM_017914121.1"/>
</dbReference>
<dbReference type="Gene3D" id="3.30.40.10">
    <property type="entry name" value="Zinc/RING finger domain, C3HC4 (zinc finger)"/>
    <property type="match status" value="1"/>
</dbReference>
<dbReference type="SUPFAM" id="SSF57903">
    <property type="entry name" value="FYVE/PHD zinc finger"/>
    <property type="match status" value="1"/>
</dbReference>
<proteinExistence type="predicted"/>
<evidence type="ECO:0000256" key="1">
    <source>
        <dbReference type="SAM" id="Coils"/>
    </source>
</evidence>
<feature type="compositionally biased region" description="Low complexity" evidence="2">
    <location>
        <begin position="118"/>
        <end position="127"/>
    </location>
</feature>
<gene>
    <name evidence="4 5" type="primary">LOC108557561</name>
</gene>
<dbReference type="PANTHER" id="PTHR24102:SF28">
    <property type="entry name" value="PHD-TYPE DOMAIN-CONTAINING PROTEIN"/>
    <property type="match status" value="1"/>
</dbReference>
<dbReference type="InterPro" id="IPR011011">
    <property type="entry name" value="Znf_FYVE_PHD"/>
</dbReference>
<dbReference type="GeneID" id="108557561"/>
<feature type="compositionally biased region" description="Polar residues" evidence="2">
    <location>
        <begin position="210"/>
        <end position="235"/>
    </location>
</feature>
<accession>A0ABM1M4W1</accession>
<feature type="region of interest" description="Disordered" evidence="2">
    <location>
        <begin position="111"/>
        <end position="151"/>
    </location>
</feature>
<sequence>MRNTLNAEISRELRSLLEKNQSQLKKGIKQHQTLLSKLKDIKDPHENKEVQILIEETRQEIVNVGLEQKDLVDRLRKEYKTIQRNAKAATVKNGLEERRLNLTSALNRARKQDIIKRSTSQQSASPSEESELQSGPSSPEPCAPNPINPQDISQTDFLTYFGLATHDVFKEIQNKRAERKRRRTANPQFLYTKGWDISKRKRNMYLANASPPNTRQSVKNKARGSSPTFKQSRPSSPVDKKLSIPNLPSGLTIERITQARSTADTKTCIECRLGGYLVICEFCTNGFHISCHNRPLVQQPKHCPKCYKDMKNSAIAANAELNEKLKERQDLVERNRELTADLTQLQDQHSQLTISVKTEDKEKKELLAEQQSTELKIQKIVTFINSVKDLQNIKVS</sequence>